<dbReference type="OrthoDB" id="6275927at2759"/>
<dbReference type="SMART" id="SM01371">
    <property type="entry name" value="TFIIA"/>
    <property type="match status" value="1"/>
</dbReference>
<dbReference type="Proteomes" id="UP000708208">
    <property type="component" value="Unassembled WGS sequence"/>
</dbReference>
<sequence>QQQQQQQQPQQQPQAPPQAGILPSDLSEMIPIQITLPNDPSGVQRSIQIQVPASCIHTNKLQEILTLPTIQATLSLPSELAAVNLQQQVMAALGQTTRHQANSVITQISRPASVITSQSQHQNQQRPLNPMVHLDGGAVGDSSDEEEEEDEEDDDFDDDVDDKDDEREDEQEDEGQDEITRSRNKWKFHLKDGIMNLNGKDYVFQKANGDAECTSIIIQIICVNCFVIATLRQCQPPHNQ</sequence>
<accession>A0A8J2JRI5</accession>
<comment type="caution">
    <text evidence="2">The sequence shown here is derived from an EMBL/GenBank/DDBJ whole genome shotgun (WGS) entry which is preliminary data.</text>
</comment>
<evidence type="ECO:0000256" key="1">
    <source>
        <dbReference type="SAM" id="MobiDB-lite"/>
    </source>
</evidence>
<evidence type="ECO:0000313" key="3">
    <source>
        <dbReference type="Proteomes" id="UP000708208"/>
    </source>
</evidence>
<keyword evidence="3" id="KW-1185">Reference proteome</keyword>
<evidence type="ECO:0000313" key="2">
    <source>
        <dbReference type="EMBL" id="CAG7724363.1"/>
    </source>
</evidence>
<protein>
    <submittedName>
        <fullName evidence="2">Uncharacterized protein</fullName>
    </submittedName>
</protein>
<dbReference type="CDD" id="cd07976">
    <property type="entry name" value="TFIIA_alpha_beta_like"/>
    <property type="match status" value="1"/>
</dbReference>
<proteinExistence type="predicted"/>
<feature type="compositionally biased region" description="Acidic residues" evidence="1">
    <location>
        <begin position="142"/>
        <end position="177"/>
    </location>
</feature>
<name>A0A8J2JRI5_9HEXA</name>
<dbReference type="GO" id="GO:0006367">
    <property type="term" value="P:transcription initiation at RNA polymerase II promoter"/>
    <property type="evidence" value="ECO:0007669"/>
    <property type="project" value="InterPro"/>
</dbReference>
<dbReference type="AlphaFoldDB" id="A0A8J2JRI5"/>
<feature type="non-terminal residue" evidence="2">
    <location>
        <position position="1"/>
    </location>
</feature>
<dbReference type="GO" id="GO:0005672">
    <property type="term" value="C:transcription factor TFIIA complex"/>
    <property type="evidence" value="ECO:0007669"/>
    <property type="project" value="InterPro"/>
</dbReference>
<dbReference type="EMBL" id="CAJVCH010109023">
    <property type="protein sequence ID" value="CAG7724363.1"/>
    <property type="molecule type" value="Genomic_DNA"/>
</dbReference>
<dbReference type="InterPro" id="IPR004855">
    <property type="entry name" value="TFIIA_asu/bsu"/>
</dbReference>
<reference evidence="2" key="1">
    <citation type="submission" date="2021-06" db="EMBL/GenBank/DDBJ databases">
        <authorList>
            <person name="Hodson N. C."/>
            <person name="Mongue J. A."/>
            <person name="Jaron S. K."/>
        </authorList>
    </citation>
    <scope>NUCLEOTIDE SEQUENCE</scope>
</reference>
<organism evidence="2 3">
    <name type="scientific">Allacma fusca</name>
    <dbReference type="NCBI Taxonomy" id="39272"/>
    <lineage>
        <taxon>Eukaryota</taxon>
        <taxon>Metazoa</taxon>
        <taxon>Ecdysozoa</taxon>
        <taxon>Arthropoda</taxon>
        <taxon>Hexapoda</taxon>
        <taxon>Collembola</taxon>
        <taxon>Symphypleona</taxon>
        <taxon>Sminthuridae</taxon>
        <taxon>Allacma</taxon>
    </lineage>
</organism>
<feature type="region of interest" description="Disordered" evidence="1">
    <location>
        <begin position="1"/>
        <end position="24"/>
    </location>
</feature>
<feature type="region of interest" description="Disordered" evidence="1">
    <location>
        <begin position="112"/>
        <end position="182"/>
    </location>
</feature>
<feature type="compositionally biased region" description="Polar residues" evidence="1">
    <location>
        <begin position="112"/>
        <end position="127"/>
    </location>
</feature>
<dbReference type="Pfam" id="PF03153">
    <property type="entry name" value="TFIIA"/>
    <property type="match status" value="1"/>
</dbReference>
<dbReference type="PANTHER" id="PTHR12694">
    <property type="entry name" value="TRANSCRIPTION INITIATION FACTOR IIA SUBUNIT 1"/>
    <property type="match status" value="1"/>
</dbReference>
<dbReference type="PANTHER" id="PTHR12694:SF8">
    <property type="entry name" value="TRANSCRIPTION INITIATION FACTOR IIA SUBUNIT 1"/>
    <property type="match status" value="1"/>
</dbReference>
<gene>
    <name evidence="2" type="ORF">AFUS01_LOCUS13394</name>
</gene>
<feature type="compositionally biased region" description="Low complexity" evidence="1">
    <location>
        <begin position="1"/>
        <end position="19"/>
    </location>
</feature>